<dbReference type="Pfam" id="PF00732">
    <property type="entry name" value="GMC_oxred_N"/>
    <property type="match status" value="1"/>
</dbReference>
<comment type="similarity">
    <text evidence="2">Belongs to the GMC oxidoreductase family.</text>
</comment>
<dbReference type="InterPro" id="IPR036188">
    <property type="entry name" value="FAD/NAD-bd_sf"/>
</dbReference>
<evidence type="ECO:0000313" key="8">
    <source>
        <dbReference type="EMBL" id="AFH63296.1"/>
    </source>
</evidence>
<name>I0BLP9_9BACL</name>
<dbReference type="InterPro" id="IPR000172">
    <property type="entry name" value="GMC_OxRdtase_N"/>
</dbReference>
<dbReference type="Proteomes" id="UP000007392">
    <property type="component" value="Chromosome"/>
</dbReference>
<dbReference type="GO" id="GO:0016614">
    <property type="term" value="F:oxidoreductase activity, acting on CH-OH group of donors"/>
    <property type="evidence" value="ECO:0007669"/>
    <property type="project" value="InterPro"/>
</dbReference>
<organism evidence="8 9">
    <name type="scientific">Paenibacillus mucilaginosus K02</name>
    <dbReference type="NCBI Taxonomy" id="997761"/>
    <lineage>
        <taxon>Bacteria</taxon>
        <taxon>Bacillati</taxon>
        <taxon>Bacillota</taxon>
        <taxon>Bacilli</taxon>
        <taxon>Bacillales</taxon>
        <taxon>Paenibacillaceae</taxon>
        <taxon>Paenibacillus</taxon>
    </lineage>
</organism>
<dbReference type="RefSeq" id="WP_014651580.1">
    <property type="nucleotide sequence ID" value="NC_017672.3"/>
</dbReference>
<dbReference type="AlphaFoldDB" id="I0BLP9"/>
<accession>I0BLP9</accession>
<dbReference type="InterPro" id="IPR007867">
    <property type="entry name" value="GMC_OxRtase_C"/>
</dbReference>
<keyword evidence="4" id="KW-0274">FAD</keyword>
<evidence type="ECO:0000313" key="9">
    <source>
        <dbReference type="Proteomes" id="UP000007392"/>
    </source>
</evidence>
<dbReference type="OrthoDB" id="9787779at2"/>
<feature type="domain" description="Glucose-methanol-choline oxidoreductase N-terminal" evidence="6">
    <location>
        <begin position="285"/>
        <end position="369"/>
    </location>
</feature>
<evidence type="ECO:0000259" key="6">
    <source>
        <dbReference type="Pfam" id="PF00732"/>
    </source>
</evidence>
<gene>
    <name evidence="8" type="ORF">B2K_21800</name>
</gene>
<dbReference type="PANTHER" id="PTHR42784">
    <property type="entry name" value="PYRANOSE 2-OXIDASE"/>
    <property type="match status" value="1"/>
</dbReference>
<dbReference type="GO" id="GO:0050660">
    <property type="term" value="F:flavin adenine dinucleotide binding"/>
    <property type="evidence" value="ECO:0007669"/>
    <property type="project" value="InterPro"/>
</dbReference>
<dbReference type="PATRIC" id="fig|997761.3.peg.4286"/>
<dbReference type="Pfam" id="PF05199">
    <property type="entry name" value="GMC_oxred_C"/>
    <property type="match status" value="1"/>
</dbReference>
<dbReference type="Gene3D" id="3.50.50.60">
    <property type="entry name" value="FAD/NAD(P)-binding domain"/>
    <property type="match status" value="2"/>
</dbReference>
<evidence type="ECO:0000256" key="2">
    <source>
        <dbReference type="ARBA" id="ARBA00010790"/>
    </source>
</evidence>
<dbReference type="SUPFAM" id="SSF54373">
    <property type="entry name" value="FAD-linked reductases, C-terminal domain"/>
    <property type="match status" value="1"/>
</dbReference>
<dbReference type="HOGENOM" id="CLU_469160_0_0_9"/>
<reference evidence="8 9" key="1">
    <citation type="submission" date="2013-06" db="EMBL/GenBank/DDBJ databases">
        <title>Complete genome sequence of Paenibacillus mucilaginosus K02.</title>
        <authorList>
            <person name="Xiao B."/>
            <person name="Sun L."/>
            <person name="Xiao L."/>
            <person name="Lian B."/>
        </authorList>
    </citation>
    <scope>NUCLEOTIDE SEQUENCE [LARGE SCALE GENOMIC DNA]</scope>
    <source>
        <strain evidence="8 9">K02</strain>
    </source>
</reference>
<evidence type="ECO:0000259" key="7">
    <source>
        <dbReference type="Pfam" id="PF05199"/>
    </source>
</evidence>
<dbReference type="EMBL" id="CP003422">
    <property type="protein sequence ID" value="AFH63296.1"/>
    <property type="molecule type" value="Genomic_DNA"/>
</dbReference>
<evidence type="ECO:0000256" key="5">
    <source>
        <dbReference type="ARBA" id="ARBA00023002"/>
    </source>
</evidence>
<dbReference type="InterPro" id="IPR051473">
    <property type="entry name" value="P2Ox-like"/>
</dbReference>
<dbReference type="KEGG" id="pmw:B2K_21800"/>
<dbReference type="PANTHER" id="PTHR42784:SF1">
    <property type="entry name" value="PYRANOSE 2-OXIDASE"/>
    <property type="match status" value="1"/>
</dbReference>
<protein>
    <submittedName>
        <fullName evidence="8">Glucose-methanol-choline oxidoreductase</fullName>
    </submittedName>
</protein>
<feature type="domain" description="Glucose-methanol-choline oxidoreductase C-terminal" evidence="7">
    <location>
        <begin position="439"/>
        <end position="562"/>
    </location>
</feature>
<proteinExistence type="inferred from homology"/>
<evidence type="ECO:0000256" key="4">
    <source>
        <dbReference type="ARBA" id="ARBA00022827"/>
    </source>
</evidence>
<keyword evidence="5" id="KW-0560">Oxidoreductase</keyword>
<comment type="cofactor">
    <cofactor evidence="1">
        <name>FAD</name>
        <dbReference type="ChEBI" id="CHEBI:57692"/>
    </cofactor>
</comment>
<evidence type="ECO:0000256" key="3">
    <source>
        <dbReference type="ARBA" id="ARBA00022630"/>
    </source>
</evidence>
<keyword evidence="3" id="KW-0285">Flavoprotein</keyword>
<dbReference type="SUPFAM" id="SSF51905">
    <property type="entry name" value="FAD/NAD(P)-binding domain"/>
    <property type="match status" value="1"/>
</dbReference>
<sequence length="586" mass="64143">MSGAEVKGGVYLRIWVAGKQETLRTIARLNGVSVEEAAALNPHIGHYDEELAGSTVYLPSGTGIGTGIGTEAESGADERLKSPGRLPVCQVQPPAVLDHWIPLKTLEEMAQEEYDVLIVGTGAGGGSVLWRLCEQWKTQRKRIGIIERGDSVIPTHARNLSTMNQDRLTAYFNGLSEPLPGSSPSFQGARQLFALGGRTLFWYAFAPRMPSWDLAQWPVPVEEMESYYGIAEQVMNVTESFAEGASFTEILLQRLWMRGYSKASPLPVAADIVPQVHGELHTDMFTSSISLLARALNQRPYDLAVNARALQVLHAGGRVTGVKAAAPDKTEYTLKAKTVVVCASTFETPRLLLYSGIRSRALGHYLTTHSFVQATGTISTLDFPIPWGPLNIMIPQSRENPYSVLLTGPEAFYWYPVAFERPVQTETAVNFYGYGKIEPRYENHITLDPYKKDEYGVPEIKVHFSFSDKDWNVVHRMTEGIKRIAADAGIRLASRDGRPPICLTPFGDLHHDSGTCRIGDDPRTSAAGPYGNIHGVAGLYAADNSVLPSIGAENNTLATIAQAIRTADHIARQQGTGAVVRNRTPE</sequence>
<evidence type="ECO:0000256" key="1">
    <source>
        <dbReference type="ARBA" id="ARBA00001974"/>
    </source>
</evidence>